<dbReference type="Proteomes" id="UP000502945">
    <property type="component" value="Chromosome"/>
</dbReference>
<protein>
    <submittedName>
        <fullName evidence="2">Uncharacterized protein</fullName>
    </submittedName>
</protein>
<sequence>MFSGCLKLASFKSSTSLLEAFSIIIFLLFLCRNSTISGFRLLVPKMIASLPLVGISALFNSSLICSLVSFSLEKSRAFSLISSLACLTPLLSSSMILSVLLVNLAFCALSSLTRFLASGY</sequence>
<feature type="transmembrane region" description="Helical" evidence="1">
    <location>
        <begin position="20"/>
        <end position="43"/>
    </location>
</feature>
<gene>
    <name evidence="2" type="ORF">HK440_05020</name>
</gene>
<dbReference type="AlphaFoldDB" id="A0AAE7AP70"/>
<evidence type="ECO:0000313" key="3">
    <source>
        <dbReference type="Proteomes" id="UP000502945"/>
    </source>
</evidence>
<proteinExistence type="predicted"/>
<keyword evidence="1" id="KW-1133">Transmembrane helix</keyword>
<feature type="transmembrane region" description="Helical" evidence="1">
    <location>
        <begin position="90"/>
        <end position="117"/>
    </location>
</feature>
<feature type="transmembrane region" description="Helical" evidence="1">
    <location>
        <begin position="50"/>
        <end position="70"/>
    </location>
</feature>
<organism evidence="2 3">
    <name type="scientific">Helicobacter pylori</name>
    <name type="common">Campylobacter pylori</name>
    <dbReference type="NCBI Taxonomy" id="210"/>
    <lineage>
        <taxon>Bacteria</taxon>
        <taxon>Pseudomonadati</taxon>
        <taxon>Campylobacterota</taxon>
        <taxon>Epsilonproteobacteria</taxon>
        <taxon>Campylobacterales</taxon>
        <taxon>Helicobacteraceae</taxon>
        <taxon>Helicobacter</taxon>
    </lineage>
</organism>
<keyword evidence="1" id="KW-0812">Transmembrane</keyword>
<evidence type="ECO:0000313" key="2">
    <source>
        <dbReference type="EMBL" id="QJW43771.1"/>
    </source>
</evidence>
<name>A0AAE7AP70_HELPX</name>
<accession>A0AAE7AP70</accession>
<reference evidence="2 3" key="1">
    <citation type="submission" date="2020-05" db="EMBL/GenBank/DDBJ databases">
        <title>Proteome, Transcriptome, Methylome of different strains of Helicobacter pylori.</title>
        <authorList>
            <person name="Butenko I."/>
            <person name="Fedorov D."/>
            <person name="Babenko V."/>
            <person name="Manolov A."/>
            <person name="Boldyreva D."/>
            <person name="Klimina K."/>
            <person name="Veselovski V."/>
            <person name="Malahova M."/>
            <person name="Semashko T."/>
            <person name="Semenov I."/>
            <person name="Govorun V."/>
        </authorList>
    </citation>
    <scope>NUCLEOTIDE SEQUENCE [LARGE SCALE GENOMIC DNA]</scope>
    <source>
        <strain evidence="2 3">HPY</strain>
    </source>
</reference>
<keyword evidence="1" id="KW-0472">Membrane</keyword>
<evidence type="ECO:0000256" key="1">
    <source>
        <dbReference type="SAM" id="Phobius"/>
    </source>
</evidence>
<dbReference type="EMBL" id="CP053396">
    <property type="protein sequence ID" value="QJW43771.1"/>
    <property type="molecule type" value="Genomic_DNA"/>
</dbReference>